<evidence type="ECO:0000313" key="2">
    <source>
        <dbReference type="EMBL" id="AGL00934.1"/>
    </source>
</evidence>
<dbReference type="EMBL" id="CP003273">
    <property type="protein sequence ID" value="AGL00934.1"/>
    <property type="molecule type" value="Genomic_DNA"/>
</dbReference>
<dbReference type="OrthoDB" id="9802248at2"/>
<dbReference type="PANTHER" id="PTHR42951">
    <property type="entry name" value="METALLO-BETA-LACTAMASE DOMAIN-CONTAINING"/>
    <property type="match status" value="1"/>
</dbReference>
<dbReference type="SMART" id="SM00849">
    <property type="entry name" value="Lactamase_B"/>
    <property type="match status" value="1"/>
</dbReference>
<feature type="domain" description="Metallo-beta-lactamase" evidence="1">
    <location>
        <begin position="22"/>
        <end position="216"/>
    </location>
</feature>
<evidence type="ECO:0000259" key="1">
    <source>
        <dbReference type="SMART" id="SM00849"/>
    </source>
</evidence>
<dbReference type="eggNOG" id="COG0491">
    <property type="taxonomic scope" value="Bacteria"/>
</dbReference>
<reference evidence="2 3" key="1">
    <citation type="submission" date="2012-01" db="EMBL/GenBank/DDBJ databases">
        <title>Complete sequence of Desulfotomaculum gibsoniae DSM 7213.</title>
        <authorList>
            <consortium name="US DOE Joint Genome Institute"/>
            <person name="Lucas S."/>
            <person name="Han J."/>
            <person name="Lapidus A."/>
            <person name="Cheng J.-F."/>
            <person name="Goodwin L."/>
            <person name="Pitluck S."/>
            <person name="Peters L."/>
            <person name="Ovchinnikova G."/>
            <person name="Teshima H."/>
            <person name="Detter J.C."/>
            <person name="Han C."/>
            <person name="Tapia R."/>
            <person name="Land M."/>
            <person name="Hauser L."/>
            <person name="Kyrpides N."/>
            <person name="Ivanova N."/>
            <person name="Pagani I."/>
            <person name="Parshina S."/>
            <person name="Plugge C."/>
            <person name="Muyzer G."/>
            <person name="Kuever J."/>
            <person name="Ivanova A."/>
            <person name="Nazina T."/>
            <person name="Klenk H.-P."/>
            <person name="Brambilla E."/>
            <person name="Spring S."/>
            <person name="Stams A.F."/>
            <person name="Woyke T."/>
        </authorList>
    </citation>
    <scope>NUCLEOTIDE SEQUENCE [LARGE SCALE GENOMIC DNA]</scope>
    <source>
        <strain evidence="2 3">DSM 7213</strain>
    </source>
</reference>
<sequence length="294" mass="32703">MYLTEQITVLGNRHFRIYAVGKNPAVLLEGAVSAVVPAVAGQVQSSDIAPSINHLVIMHAHFDHVCGMPGLRQLFPGARVAASAKARDVLQRSKVVAHFFAEDAAMTRVLCNEGYLTETAGIAAPATIDVDDVIEDGMCWEPSPGVRLQFYHAPGHSPCSLVAYLPEGEVLFSSDCAGFPIDNNRLFPIFFESYEKYVSTINRLADLPVSILAGAHEQIIQGSKQVREFWNLARTEAEWAREKIILLLQKGLDEMSVVEELFEYYYTGNLRIYSEQNIRLCCSLLVRRVKETIE</sequence>
<dbReference type="SUPFAM" id="SSF56281">
    <property type="entry name" value="Metallo-hydrolase/oxidoreductase"/>
    <property type="match status" value="1"/>
</dbReference>
<keyword evidence="3" id="KW-1185">Reference proteome</keyword>
<keyword evidence="2" id="KW-0378">Hydrolase</keyword>
<gene>
    <name evidence="2" type="ORF">Desgi_1436</name>
</gene>
<protein>
    <submittedName>
        <fullName evidence="2">Zn-dependent hydrolase, glyoxylase</fullName>
    </submittedName>
</protein>
<dbReference type="HOGENOM" id="CLU_082362_0_0_9"/>
<name>R4KEB2_9FIRM</name>
<dbReference type="KEGG" id="dgi:Desgi_1436"/>
<organism evidence="2 3">
    <name type="scientific">Desulfoscipio gibsoniae DSM 7213</name>
    <dbReference type="NCBI Taxonomy" id="767817"/>
    <lineage>
        <taxon>Bacteria</taxon>
        <taxon>Bacillati</taxon>
        <taxon>Bacillota</taxon>
        <taxon>Clostridia</taxon>
        <taxon>Eubacteriales</taxon>
        <taxon>Desulfallaceae</taxon>
        <taxon>Desulfoscipio</taxon>
    </lineage>
</organism>
<dbReference type="Proteomes" id="UP000013520">
    <property type="component" value="Chromosome"/>
</dbReference>
<dbReference type="STRING" id="767817.Desgi_1436"/>
<proteinExistence type="predicted"/>
<dbReference type="InterPro" id="IPR001279">
    <property type="entry name" value="Metallo-B-lactamas"/>
</dbReference>
<dbReference type="InterPro" id="IPR036866">
    <property type="entry name" value="RibonucZ/Hydroxyglut_hydro"/>
</dbReference>
<dbReference type="InterPro" id="IPR050855">
    <property type="entry name" value="NDM-1-like"/>
</dbReference>
<evidence type="ECO:0000313" key="3">
    <source>
        <dbReference type="Proteomes" id="UP000013520"/>
    </source>
</evidence>
<dbReference type="AlphaFoldDB" id="R4KEB2"/>
<dbReference type="PANTHER" id="PTHR42951:SF17">
    <property type="entry name" value="METALLO-BETA-LACTAMASE DOMAIN-CONTAINING PROTEIN"/>
    <property type="match status" value="1"/>
</dbReference>
<dbReference type="Gene3D" id="3.60.15.10">
    <property type="entry name" value="Ribonuclease Z/Hydroxyacylglutathione hydrolase-like"/>
    <property type="match status" value="1"/>
</dbReference>
<dbReference type="Pfam" id="PF00753">
    <property type="entry name" value="Lactamase_B"/>
    <property type="match status" value="1"/>
</dbReference>
<accession>R4KEB2</accession>
<dbReference type="GO" id="GO:0016787">
    <property type="term" value="F:hydrolase activity"/>
    <property type="evidence" value="ECO:0007669"/>
    <property type="project" value="UniProtKB-KW"/>
</dbReference>
<dbReference type="RefSeq" id="WP_006522724.1">
    <property type="nucleotide sequence ID" value="NC_021184.1"/>
</dbReference>